<evidence type="ECO:0000313" key="4">
    <source>
        <dbReference type="Proteomes" id="UP000198519"/>
    </source>
</evidence>
<dbReference type="STRING" id="488535.SAMN04487963_2894"/>
<keyword evidence="2" id="KW-0732">Signal</keyword>
<dbReference type="Gene3D" id="1.25.40.10">
    <property type="entry name" value="Tetratricopeptide repeat domain"/>
    <property type="match status" value="1"/>
</dbReference>
<protein>
    <recommendedName>
        <fullName evidence="5">Tetratricopeptide repeat-containing protein</fullName>
    </recommendedName>
</protein>
<sequence>MKLRTSSSCLHSVIVATAMGIGLYAAFSMPVHAAGMDDDQIRVRLAQFSSAGSRYPETLAFLGEVESPTAQLLRAKSMIGTGRTAEAVPLLQQLTRGDRHRGQAWLLLAQAGMVGRADVDIDDALRNAERLGHGETREQARFYLAESLRTHAQPDRAGQVLATMEPGYWAAIGYQNIAADYAQLDGSPSRSLVALRVALALLAEDDDAERARALKSELFLQAGYLAYRAEDFAKAESFLREVSLDSYNTPQALYFHGLALAGRQNFREAMQSWHRAKKYSLALPGVADAWLGMGQGYDELGYLGQAGEAFLAANAAFESERVTLKSLIEQVQQQGAWLAMAQAARATDLEWFLADSQSLAQPRRAYLLRFAETGGGQQVINRVATLFSLSNELDSRYEDLQIFRQAVQQRLNDLPSESYLDDQRVQADPRIAGLVDALKTIGPSASGDQRRQLEGLAQTLADLRFAYQHLPEQQPMARRRLRELDGKLASMSEAIEALKRQVAGIQRQAEQALDQQMVAFLESEGERIEFAQDRAEQHLAYLYEHLALRNLNQGDRE</sequence>
<accession>A0A1I4RQN2</accession>
<feature type="chain" id="PRO_5011527234" description="Tetratricopeptide repeat-containing protein" evidence="2">
    <location>
        <begin position="34"/>
        <end position="557"/>
    </location>
</feature>
<keyword evidence="1" id="KW-0175">Coiled coil</keyword>
<reference evidence="4" key="1">
    <citation type="submission" date="2016-10" db="EMBL/GenBank/DDBJ databases">
        <authorList>
            <person name="Varghese N."/>
            <person name="Submissions S."/>
        </authorList>
    </citation>
    <scope>NUCLEOTIDE SEQUENCE [LARGE SCALE GENOMIC DNA]</scope>
    <source>
        <strain evidence="4">CGMCC 1.7061</strain>
    </source>
</reference>
<dbReference type="Proteomes" id="UP000198519">
    <property type="component" value="Unassembled WGS sequence"/>
</dbReference>
<evidence type="ECO:0000256" key="1">
    <source>
        <dbReference type="SAM" id="Coils"/>
    </source>
</evidence>
<evidence type="ECO:0000256" key="2">
    <source>
        <dbReference type="SAM" id="SignalP"/>
    </source>
</evidence>
<dbReference type="SUPFAM" id="SSF48452">
    <property type="entry name" value="TPR-like"/>
    <property type="match status" value="1"/>
</dbReference>
<dbReference type="OrthoDB" id="6179093at2"/>
<organism evidence="3 4">
    <name type="scientific">Marinobacter zhejiangensis</name>
    <dbReference type="NCBI Taxonomy" id="488535"/>
    <lineage>
        <taxon>Bacteria</taxon>
        <taxon>Pseudomonadati</taxon>
        <taxon>Pseudomonadota</taxon>
        <taxon>Gammaproteobacteria</taxon>
        <taxon>Pseudomonadales</taxon>
        <taxon>Marinobacteraceae</taxon>
        <taxon>Marinobacter</taxon>
    </lineage>
</organism>
<dbReference type="RefSeq" id="WP_139214388.1">
    <property type="nucleotide sequence ID" value="NZ_FOUE01000004.1"/>
</dbReference>
<feature type="signal peptide" evidence="2">
    <location>
        <begin position="1"/>
        <end position="33"/>
    </location>
</feature>
<name>A0A1I4RQN2_9GAMM</name>
<feature type="coiled-coil region" evidence="1">
    <location>
        <begin position="481"/>
        <end position="515"/>
    </location>
</feature>
<gene>
    <name evidence="3" type="ORF">SAMN04487963_2894</name>
</gene>
<keyword evidence="4" id="KW-1185">Reference proteome</keyword>
<evidence type="ECO:0000313" key="3">
    <source>
        <dbReference type="EMBL" id="SFM54518.1"/>
    </source>
</evidence>
<proteinExistence type="predicted"/>
<evidence type="ECO:0008006" key="5">
    <source>
        <dbReference type="Google" id="ProtNLM"/>
    </source>
</evidence>
<dbReference type="EMBL" id="FOUE01000004">
    <property type="protein sequence ID" value="SFM54518.1"/>
    <property type="molecule type" value="Genomic_DNA"/>
</dbReference>
<dbReference type="InterPro" id="IPR011990">
    <property type="entry name" value="TPR-like_helical_dom_sf"/>
</dbReference>
<dbReference type="AlphaFoldDB" id="A0A1I4RQN2"/>